<proteinExistence type="predicted"/>
<name>V5FBW1_9VIBR</name>
<accession>V5FBW1</accession>
<reference evidence="2 3" key="2">
    <citation type="submission" date="2013-11" db="EMBL/GenBank/DDBJ databases">
        <title>Whole genome shotgun sequence of Vibrio halioticoli NBRC 102217.</title>
        <authorList>
            <person name="Isaki S."/>
            <person name="Kimura A."/>
            <person name="Ohji S."/>
            <person name="Hosoyama A."/>
            <person name="Fujita N."/>
            <person name="Hashimoto M."/>
            <person name="Hosoyama Y."/>
            <person name="Yamazoe A."/>
        </authorList>
    </citation>
    <scope>NUCLEOTIDE SEQUENCE [LARGE SCALE GENOMIC DNA]</scope>
    <source>
        <strain evidence="2 3">NBRC 102217</strain>
    </source>
</reference>
<dbReference type="EMBL" id="BAUJ01000010">
    <property type="protein sequence ID" value="GAD88833.1"/>
    <property type="molecule type" value="Genomic_DNA"/>
</dbReference>
<evidence type="ECO:0000256" key="1">
    <source>
        <dbReference type="SAM" id="Phobius"/>
    </source>
</evidence>
<sequence>MANPEHKESLDGLDKISVVIYRIGISLVSVALLMLAFAEILCVIESDKAGFMRHLSIHVVAISAAMCAATIHIYDKKIRTLIVWSGWLGLVTFIALPSHDWLFIGFFFVTFSGVALKESYCFKIKGLTLVPMLLILSVLVIWMKDAALLAILSSISGAIFAFLALKKWRMPLHFDIGKKSNYQI</sequence>
<feature type="transmembrane region" description="Helical" evidence="1">
    <location>
        <begin position="148"/>
        <end position="165"/>
    </location>
</feature>
<evidence type="ECO:0000313" key="3">
    <source>
        <dbReference type="Proteomes" id="UP000017800"/>
    </source>
</evidence>
<feature type="transmembrane region" description="Helical" evidence="1">
    <location>
        <begin position="86"/>
        <end position="112"/>
    </location>
</feature>
<dbReference type="AlphaFoldDB" id="V5FBW1"/>
<dbReference type="Pfam" id="PF10063">
    <property type="entry name" value="DUF2301"/>
    <property type="match status" value="1"/>
</dbReference>
<reference evidence="2 3" key="1">
    <citation type="submission" date="2013-10" db="EMBL/GenBank/DDBJ databases">
        <authorList>
            <person name="Ichikawa N."/>
            <person name="Kimura A."/>
            <person name="Ohji S."/>
            <person name="Hosoyama A."/>
            <person name="Fujita N."/>
        </authorList>
    </citation>
    <scope>NUCLEOTIDE SEQUENCE [LARGE SCALE GENOMIC DNA]</scope>
    <source>
        <strain evidence="2 3">NBRC 102217</strain>
    </source>
</reference>
<keyword evidence="3" id="KW-1185">Reference proteome</keyword>
<dbReference type="RefSeq" id="WP_023403214.1">
    <property type="nucleotide sequence ID" value="NZ_BAUJ01000010.1"/>
</dbReference>
<feature type="transmembrane region" description="Helical" evidence="1">
    <location>
        <begin position="20"/>
        <end position="43"/>
    </location>
</feature>
<dbReference type="OrthoDB" id="8447652at2"/>
<dbReference type="eggNOG" id="COG5413">
    <property type="taxonomic scope" value="Bacteria"/>
</dbReference>
<gene>
    <name evidence="2" type="ORF">VHA01S_010_00590</name>
</gene>
<evidence type="ECO:0000313" key="2">
    <source>
        <dbReference type="EMBL" id="GAD88833.1"/>
    </source>
</evidence>
<keyword evidence="1" id="KW-0812">Transmembrane</keyword>
<keyword evidence="1" id="KW-1133">Transmembrane helix</keyword>
<dbReference type="InterPro" id="IPR019275">
    <property type="entry name" value="DUF2301"/>
</dbReference>
<comment type="caution">
    <text evidence="2">The sequence shown here is derived from an EMBL/GenBank/DDBJ whole genome shotgun (WGS) entry which is preliminary data.</text>
</comment>
<dbReference type="Proteomes" id="UP000017800">
    <property type="component" value="Unassembled WGS sequence"/>
</dbReference>
<feature type="transmembrane region" description="Helical" evidence="1">
    <location>
        <begin position="124"/>
        <end position="142"/>
    </location>
</feature>
<keyword evidence="1" id="KW-0472">Membrane</keyword>
<protein>
    <submittedName>
        <fullName evidence="2">Uncharacterized protein</fullName>
    </submittedName>
</protein>
<feature type="transmembrane region" description="Helical" evidence="1">
    <location>
        <begin position="55"/>
        <end position="74"/>
    </location>
</feature>
<organism evidence="2 3">
    <name type="scientific">Vibrio halioticoli NBRC 102217</name>
    <dbReference type="NCBI Taxonomy" id="1219072"/>
    <lineage>
        <taxon>Bacteria</taxon>
        <taxon>Pseudomonadati</taxon>
        <taxon>Pseudomonadota</taxon>
        <taxon>Gammaproteobacteria</taxon>
        <taxon>Vibrionales</taxon>
        <taxon>Vibrionaceae</taxon>
        <taxon>Vibrio</taxon>
    </lineage>
</organism>